<sequence length="36" mass="3949">MLPMYVQATEGAQVSMQTEGKRIDQKKLLGSVCGIH</sequence>
<dbReference type="EMBL" id="CM026428">
    <property type="protein sequence ID" value="KAG0567898.1"/>
    <property type="molecule type" value="Genomic_DNA"/>
</dbReference>
<protein>
    <submittedName>
        <fullName evidence="1">Uncharacterized protein</fullName>
    </submittedName>
</protein>
<accession>A0A8T0HBW7</accession>
<dbReference type="AlphaFoldDB" id="A0A8T0HBW7"/>
<name>A0A8T0HBW7_CERPU</name>
<proteinExistence type="predicted"/>
<evidence type="ECO:0000313" key="2">
    <source>
        <dbReference type="Proteomes" id="UP000822688"/>
    </source>
</evidence>
<organism evidence="1 2">
    <name type="scientific">Ceratodon purpureus</name>
    <name type="common">Fire moss</name>
    <name type="synonym">Dicranum purpureum</name>
    <dbReference type="NCBI Taxonomy" id="3225"/>
    <lineage>
        <taxon>Eukaryota</taxon>
        <taxon>Viridiplantae</taxon>
        <taxon>Streptophyta</taxon>
        <taxon>Embryophyta</taxon>
        <taxon>Bryophyta</taxon>
        <taxon>Bryophytina</taxon>
        <taxon>Bryopsida</taxon>
        <taxon>Dicranidae</taxon>
        <taxon>Pseudoditrichales</taxon>
        <taxon>Ditrichaceae</taxon>
        <taxon>Ceratodon</taxon>
    </lineage>
</organism>
<dbReference type="Proteomes" id="UP000822688">
    <property type="component" value="Chromosome 7"/>
</dbReference>
<comment type="caution">
    <text evidence="1">The sequence shown here is derived from an EMBL/GenBank/DDBJ whole genome shotgun (WGS) entry which is preliminary data.</text>
</comment>
<evidence type="ECO:0000313" key="1">
    <source>
        <dbReference type="EMBL" id="KAG0567898.1"/>
    </source>
</evidence>
<keyword evidence="2" id="KW-1185">Reference proteome</keyword>
<reference evidence="1" key="1">
    <citation type="submission" date="2020-06" db="EMBL/GenBank/DDBJ databases">
        <title>WGS assembly of Ceratodon purpureus strain R40.</title>
        <authorList>
            <person name="Carey S.B."/>
            <person name="Jenkins J."/>
            <person name="Shu S."/>
            <person name="Lovell J.T."/>
            <person name="Sreedasyam A."/>
            <person name="Maumus F."/>
            <person name="Tiley G.P."/>
            <person name="Fernandez-Pozo N."/>
            <person name="Barry K."/>
            <person name="Chen C."/>
            <person name="Wang M."/>
            <person name="Lipzen A."/>
            <person name="Daum C."/>
            <person name="Saski C.A."/>
            <person name="Payton A.C."/>
            <person name="Mcbreen J.C."/>
            <person name="Conrad R.E."/>
            <person name="Kollar L.M."/>
            <person name="Olsson S."/>
            <person name="Huttunen S."/>
            <person name="Landis J.B."/>
            <person name="Wickett N.J."/>
            <person name="Johnson M.G."/>
            <person name="Rensing S.A."/>
            <person name="Grimwood J."/>
            <person name="Schmutz J."/>
            <person name="Mcdaniel S.F."/>
        </authorList>
    </citation>
    <scope>NUCLEOTIDE SEQUENCE</scope>
    <source>
        <strain evidence="1">R40</strain>
    </source>
</reference>
<gene>
    <name evidence="1" type="ORF">KC19_7G170300</name>
</gene>